<name>A0A4Z2GGQ8_9TELE</name>
<dbReference type="EMBL" id="SRLO01000551">
    <property type="protein sequence ID" value="TNN52315.1"/>
    <property type="molecule type" value="Genomic_DNA"/>
</dbReference>
<dbReference type="AlphaFoldDB" id="A0A4Z2GGQ8"/>
<reference evidence="2 3" key="1">
    <citation type="submission" date="2019-03" db="EMBL/GenBank/DDBJ databases">
        <title>First draft genome of Liparis tanakae, snailfish: a comprehensive survey of snailfish specific genes.</title>
        <authorList>
            <person name="Kim W."/>
            <person name="Song I."/>
            <person name="Jeong J.-H."/>
            <person name="Kim D."/>
            <person name="Kim S."/>
            <person name="Ryu S."/>
            <person name="Song J.Y."/>
            <person name="Lee S.K."/>
        </authorList>
    </citation>
    <scope>NUCLEOTIDE SEQUENCE [LARGE SCALE GENOMIC DNA]</scope>
    <source>
        <tissue evidence="2">Muscle</tissue>
    </source>
</reference>
<gene>
    <name evidence="2" type="ORF">EYF80_037469</name>
</gene>
<sequence length="85" mass="9199">MHAATRELDPRGKRPRPAFDVRPSPSGRVSTEGVAPGEGYSCSQSLERVNRHALGTLVSLLMLIFFSPSNRRNDSKAGGAFMVLS</sequence>
<protein>
    <submittedName>
        <fullName evidence="2">Uncharacterized protein</fullName>
    </submittedName>
</protein>
<evidence type="ECO:0000313" key="2">
    <source>
        <dbReference type="EMBL" id="TNN52315.1"/>
    </source>
</evidence>
<dbReference type="Proteomes" id="UP000314294">
    <property type="component" value="Unassembled WGS sequence"/>
</dbReference>
<comment type="caution">
    <text evidence="2">The sequence shown here is derived from an EMBL/GenBank/DDBJ whole genome shotgun (WGS) entry which is preliminary data.</text>
</comment>
<proteinExistence type="predicted"/>
<evidence type="ECO:0000313" key="3">
    <source>
        <dbReference type="Proteomes" id="UP000314294"/>
    </source>
</evidence>
<feature type="compositionally biased region" description="Basic and acidic residues" evidence="1">
    <location>
        <begin position="1"/>
        <end position="12"/>
    </location>
</feature>
<accession>A0A4Z2GGQ8</accession>
<feature type="region of interest" description="Disordered" evidence="1">
    <location>
        <begin position="1"/>
        <end position="41"/>
    </location>
</feature>
<evidence type="ECO:0000256" key="1">
    <source>
        <dbReference type="SAM" id="MobiDB-lite"/>
    </source>
</evidence>
<keyword evidence="3" id="KW-1185">Reference proteome</keyword>
<organism evidence="2 3">
    <name type="scientific">Liparis tanakae</name>
    <name type="common">Tanaka's snailfish</name>
    <dbReference type="NCBI Taxonomy" id="230148"/>
    <lineage>
        <taxon>Eukaryota</taxon>
        <taxon>Metazoa</taxon>
        <taxon>Chordata</taxon>
        <taxon>Craniata</taxon>
        <taxon>Vertebrata</taxon>
        <taxon>Euteleostomi</taxon>
        <taxon>Actinopterygii</taxon>
        <taxon>Neopterygii</taxon>
        <taxon>Teleostei</taxon>
        <taxon>Neoteleostei</taxon>
        <taxon>Acanthomorphata</taxon>
        <taxon>Eupercaria</taxon>
        <taxon>Perciformes</taxon>
        <taxon>Cottioidei</taxon>
        <taxon>Cottales</taxon>
        <taxon>Liparidae</taxon>
        <taxon>Liparis</taxon>
    </lineage>
</organism>